<feature type="compositionally biased region" description="Low complexity" evidence="1">
    <location>
        <begin position="536"/>
        <end position="565"/>
    </location>
</feature>
<keyword evidence="3" id="KW-1185">Reference proteome</keyword>
<feature type="compositionally biased region" description="Low complexity" evidence="1">
    <location>
        <begin position="629"/>
        <end position="644"/>
    </location>
</feature>
<dbReference type="Proteomes" id="UP000239156">
    <property type="component" value="Unassembled WGS sequence"/>
</dbReference>
<dbReference type="AlphaFoldDB" id="A0A2S4W5T7"/>
<organism evidence="2 3">
    <name type="scientific">Puccinia striiformis</name>
    <dbReference type="NCBI Taxonomy" id="27350"/>
    <lineage>
        <taxon>Eukaryota</taxon>
        <taxon>Fungi</taxon>
        <taxon>Dikarya</taxon>
        <taxon>Basidiomycota</taxon>
        <taxon>Pucciniomycotina</taxon>
        <taxon>Pucciniomycetes</taxon>
        <taxon>Pucciniales</taxon>
        <taxon>Pucciniaceae</taxon>
        <taxon>Puccinia</taxon>
    </lineage>
</organism>
<feature type="compositionally biased region" description="Polar residues" evidence="1">
    <location>
        <begin position="841"/>
        <end position="859"/>
    </location>
</feature>
<evidence type="ECO:0000313" key="2">
    <source>
        <dbReference type="EMBL" id="POW17099.1"/>
    </source>
</evidence>
<feature type="region of interest" description="Disordered" evidence="1">
    <location>
        <begin position="614"/>
        <end position="644"/>
    </location>
</feature>
<dbReference type="VEuPathDB" id="FungiDB:PSHT_09144"/>
<feature type="region of interest" description="Disordered" evidence="1">
    <location>
        <begin position="446"/>
        <end position="490"/>
    </location>
</feature>
<feature type="compositionally biased region" description="Polar residues" evidence="1">
    <location>
        <begin position="448"/>
        <end position="468"/>
    </location>
</feature>
<comment type="caution">
    <text evidence="2">The sequence shown here is derived from an EMBL/GenBank/DDBJ whole genome shotgun (WGS) entry which is preliminary data.</text>
</comment>
<feature type="region of interest" description="Disordered" evidence="1">
    <location>
        <begin position="809"/>
        <end position="859"/>
    </location>
</feature>
<name>A0A2S4W5T7_9BASI</name>
<gene>
    <name evidence="2" type="ORF">PSTT_00874</name>
</gene>
<evidence type="ECO:0000256" key="1">
    <source>
        <dbReference type="SAM" id="MobiDB-lite"/>
    </source>
</evidence>
<sequence>KTNKMSSMIISCVFCIDGSLKSRISWNSFGPEYINNYLRALQLLYPTALLRLLPILFTALPPAVPQSKSISRPYPFLGIHQFNQILPELLPLKTSTTSPQFDIDDNFDSGGDQPALLEAIVCALELLDRKPTSDRNRRNLNRNRSQTQPQNVLHHKHLVIISSTDIGPPSIQLNPHKINSLEIATEELPRTFTTLNQKPEYDGLTLQDLAGRFIQDHHGNWNLNDKQQIGLLERKSIILGLISVARTPRLLSFMARHLGPLAYHAIRQQGIIRPLHHTHSIVISAFTDINAPNNKRPAALFSNTGSSIPYSPNSHLIGSLGSRNVSQRIIQDGNYQPSAKRLRTESGDDLAPSSNSFSIATSTVQQHPSISRTSLTPIPPNVGAQIGFPIIIPPQDQHHPINQSRDPQHLTHFLSSHPPTTTSIQSDQALTIDDNSLAQGLSLLIGDNKSTPVPQPANTGPPNHSNLSPCFGPNRTPTKPVVQSADPTPQTDALSQALALLIAPQPSGRPTFPVSPNQPTSTNGSQNLAPTPLPTSPSKLTQPSPSHQQSSLNQFSTSTNQSNQQLSLQAGINSKPQPQPQNLFHPQLIQPKQQQQLQQLQQLQESHKIHNLLPNSQRPAHVGTSGYDPTSNNSPFISSPNISPPTAADGPLLWKGRLIWNIPGPNSNTINRSEVQKREVSIPIGVVPCAGQSQNEWLRSVAESWPKVWTVDALRPTLMAELSARTQTEKPGGVAIHLLNEPPNPSNFGISNENIYVKLCEKLSPATAVCAPFDDMGHGAVIIFNRSLRVLFGLIFQKTPIPMQIFIPQSQQNQQQQQPTQQNQQQLGLPPSASTSTSTSIARPNSRATVSPGVLNQTN</sequence>
<proteinExistence type="predicted"/>
<reference evidence="2" key="1">
    <citation type="submission" date="2017-12" db="EMBL/GenBank/DDBJ databases">
        <title>Gene loss provides genomic basis for host adaptation in cereal stripe rust fungi.</title>
        <authorList>
            <person name="Xia C."/>
        </authorList>
    </citation>
    <scope>NUCLEOTIDE SEQUENCE [LARGE SCALE GENOMIC DNA]</scope>
    <source>
        <strain evidence="2">93-210</strain>
    </source>
</reference>
<evidence type="ECO:0000313" key="3">
    <source>
        <dbReference type="Proteomes" id="UP000239156"/>
    </source>
</evidence>
<feature type="compositionally biased region" description="Polar residues" evidence="1">
    <location>
        <begin position="514"/>
        <end position="527"/>
    </location>
</feature>
<feature type="region of interest" description="Disordered" evidence="1">
    <location>
        <begin position="395"/>
        <end position="423"/>
    </location>
</feature>
<dbReference type="EMBL" id="PKSL01000004">
    <property type="protein sequence ID" value="POW17099.1"/>
    <property type="molecule type" value="Genomic_DNA"/>
</dbReference>
<accession>A0A2S4W5T7</accession>
<feature type="non-terminal residue" evidence="2">
    <location>
        <position position="1"/>
    </location>
</feature>
<feature type="compositionally biased region" description="Low complexity" evidence="1">
    <location>
        <begin position="809"/>
        <end position="840"/>
    </location>
</feature>
<feature type="compositionally biased region" description="Polar residues" evidence="1">
    <location>
        <begin position="413"/>
        <end position="423"/>
    </location>
</feature>
<feature type="non-terminal residue" evidence="2">
    <location>
        <position position="859"/>
    </location>
</feature>
<feature type="region of interest" description="Disordered" evidence="1">
    <location>
        <begin position="505"/>
        <end position="565"/>
    </location>
</feature>
<protein>
    <submittedName>
        <fullName evidence="2">Uncharacterized protein</fullName>
    </submittedName>
</protein>
<dbReference type="VEuPathDB" id="FungiDB:PSTT_00874"/>